<protein>
    <submittedName>
        <fullName evidence="1">Uncharacterized protein</fullName>
    </submittedName>
</protein>
<evidence type="ECO:0000313" key="2">
    <source>
        <dbReference type="Proteomes" id="UP000827986"/>
    </source>
</evidence>
<evidence type="ECO:0000313" key="1">
    <source>
        <dbReference type="EMBL" id="KAH1171243.1"/>
    </source>
</evidence>
<reference evidence="1" key="1">
    <citation type="submission" date="2021-09" db="EMBL/GenBank/DDBJ databases">
        <title>The genome of Mauremys mutica provides insights into the evolution of semi-aquatic lifestyle.</title>
        <authorList>
            <person name="Gong S."/>
            <person name="Gao Y."/>
        </authorList>
    </citation>
    <scope>NUCLEOTIDE SEQUENCE</scope>
    <source>
        <strain evidence="1">MM-2020</strain>
        <tissue evidence="1">Muscle</tissue>
    </source>
</reference>
<sequence length="103" mass="11898">MQKIPVFILLQSSWATLNYIHANHGRCRYLMNKWKIINCPVCDCGHPEQTPIHKYAEGITAICSATPDAIIWLNHLNVRLVVDLHLTYDEEILSNLQFILQIN</sequence>
<dbReference type="AlphaFoldDB" id="A0A9D3X266"/>
<name>A0A9D3X266_9SAUR</name>
<comment type="caution">
    <text evidence="1">The sequence shown here is derived from an EMBL/GenBank/DDBJ whole genome shotgun (WGS) entry which is preliminary data.</text>
</comment>
<proteinExistence type="predicted"/>
<keyword evidence="2" id="KW-1185">Reference proteome</keyword>
<dbReference type="EMBL" id="JAHDVG010000483">
    <property type="protein sequence ID" value="KAH1171243.1"/>
    <property type="molecule type" value="Genomic_DNA"/>
</dbReference>
<dbReference type="Proteomes" id="UP000827986">
    <property type="component" value="Unassembled WGS sequence"/>
</dbReference>
<organism evidence="1 2">
    <name type="scientific">Mauremys mutica</name>
    <name type="common">yellowpond turtle</name>
    <dbReference type="NCBI Taxonomy" id="74926"/>
    <lineage>
        <taxon>Eukaryota</taxon>
        <taxon>Metazoa</taxon>
        <taxon>Chordata</taxon>
        <taxon>Craniata</taxon>
        <taxon>Vertebrata</taxon>
        <taxon>Euteleostomi</taxon>
        <taxon>Archelosauria</taxon>
        <taxon>Testudinata</taxon>
        <taxon>Testudines</taxon>
        <taxon>Cryptodira</taxon>
        <taxon>Durocryptodira</taxon>
        <taxon>Testudinoidea</taxon>
        <taxon>Geoemydidae</taxon>
        <taxon>Geoemydinae</taxon>
        <taxon>Mauremys</taxon>
    </lineage>
</organism>
<accession>A0A9D3X266</accession>
<gene>
    <name evidence="1" type="ORF">KIL84_006861</name>
</gene>